<dbReference type="GO" id="GO:0008168">
    <property type="term" value="F:methyltransferase activity"/>
    <property type="evidence" value="ECO:0007669"/>
    <property type="project" value="UniProtKB-KW"/>
</dbReference>
<dbReference type="AlphaFoldDB" id="D1ANX3"/>
<keyword evidence="2" id="KW-0808">Transferase</keyword>
<dbReference type="KEGG" id="str:Sterm_0574"/>
<name>D1ANX3_SEBTE</name>
<reference evidence="3" key="1">
    <citation type="submission" date="2009-09" db="EMBL/GenBank/DDBJ databases">
        <title>The complete chromosome of Sebaldella termitidis ATCC 33386.</title>
        <authorList>
            <consortium name="US DOE Joint Genome Institute (JGI-PGF)"/>
            <person name="Lucas S."/>
            <person name="Copeland A."/>
            <person name="Lapidus A."/>
            <person name="Glavina del Rio T."/>
            <person name="Dalin E."/>
            <person name="Tice H."/>
            <person name="Bruce D."/>
            <person name="Goodwin L."/>
            <person name="Pitluck S."/>
            <person name="Kyrpides N."/>
            <person name="Mavromatis K."/>
            <person name="Ivanova N."/>
            <person name="Mikhailova N."/>
            <person name="Sims D."/>
            <person name="Meincke L."/>
            <person name="Brettin T."/>
            <person name="Detter J.C."/>
            <person name="Han C."/>
            <person name="Larimer F."/>
            <person name="Land M."/>
            <person name="Hauser L."/>
            <person name="Markowitz V."/>
            <person name="Cheng J.F."/>
            <person name="Hugenholtz P."/>
            <person name="Woyke T."/>
            <person name="Wu D."/>
            <person name="Eisen J.A."/>
        </authorList>
    </citation>
    <scope>NUCLEOTIDE SEQUENCE [LARGE SCALE GENOMIC DNA]</scope>
    <source>
        <strain evidence="3">ATCC 33386 / NCTC 11300</strain>
    </source>
</reference>
<dbReference type="GO" id="GO:0032259">
    <property type="term" value="P:methylation"/>
    <property type="evidence" value="ECO:0007669"/>
    <property type="project" value="UniProtKB-KW"/>
</dbReference>
<dbReference type="CDD" id="cd02440">
    <property type="entry name" value="AdoMet_MTases"/>
    <property type="match status" value="1"/>
</dbReference>
<dbReference type="SUPFAM" id="SSF53335">
    <property type="entry name" value="S-adenosyl-L-methionine-dependent methyltransferases"/>
    <property type="match status" value="1"/>
</dbReference>
<accession>D1ANX3</accession>
<dbReference type="InterPro" id="IPR029063">
    <property type="entry name" value="SAM-dependent_MTases_sf"/>
</dbReference>
<evidence type="ECO:0000313" key="3">
    <source>
        <dbReference type="Proteomes" id="UP000000845"/>
    </source>
</evidence>
<dbReference type="eggNOG" id="COG2226">
    <property type="taxonomic scope" value="Bacteria"/>
</dbReference>
<dbReference type="RefSeq" id="WP_012860043.1">
    <property type="nucleotide sequence ID" value="NC_013517.1"/>
</dbReference>
<dbReference type="InterPro" id="IPR025714">
    <property type="entry name" value="Methyltranfer_dom"/>
</dbReference>
<dbReference type="Proteomes" id="UP000000845">
    <property type="component" value="Chromosome"/>
</dbReference>
<dbReference type="STRING" id="526218.Sterm_0574"/>
<dbReference type="HOGENOM" id="CLU_1052644_0_0_0"/>
<keyword evidence="2" id="KW-0489">Methyltransferase</keyword>
<protein>
    <submittedName>
        <fullName evidence="2">Methyltransferase type 11</fullName>
    </submittedName>
</protein>
<dbReference type="Gene3D" id="3.40.50.150">
    <property type="entry name" value="Vaccinia Virus protein VP39"/>
    <property type="match status" value="1"/>
</dbReference>
<dbReference type="PANTHER" id="PTHR43861:SF1">
    <property type="entry name" value="TRANS-ACONITATE 2-METHYLTRANSFERASE"/>
    <property type="match status" value="1"/>
</dbReference>
<evidence type="ECO:0000313" key="2">
    <source>
        <dbReference type="EMBL" id="ACZ07447.1"/>
    </source>
</evidence>
<gene>
    <name evidence="2" type="ordered locus">Sterm_0574</name>
</gene>
<proteinExistence type="predicted"/>
<feature type="domain" description="Methyltransferase" evidence="1">
    <location>
        <begin position="54"/>
        <end position="162"/>
    </location>
</feature>
<keyword evidence="3" id="KW-1185">Reference proteome</keyword>
<dbReference type="PANTHER" id="PTHR43861">
    <property type="entry name" value="TRANS-ACONITATE 2-METHYLTRANSFERASE-RELATED"/>
    <property type="match status" value="1"/>
</dbReference>
<reference evidence="2 3" key="2">
    <citation type="journal article" date="2010" name="Stand. Genomic Sci.">
        <title>Complete genome sequence of Sebaldella termitidis type strain (NCTC 11300).</title>
        <authorList>
            <person name="Harmon-Smith M."/>
            <person name="Celia L."/>
            <person name="Chertkov O."/>
            <person name="Lapidus A."/>
            <person name="Copeland A."/>
            <person name="Glavina Del Rio T."/>
            <person name="Nolan M."/>
            <person name="Lucas S."/>
            <person name="Tice H."/>
            <person name="Cheng J.F."/>
            <person name="Han C."/>
            <person name="Detter J.C."/>
            <person name="Bruce D."/>
            <person name="Goodwin L."/>
            <person name="Pitluck S."/>
            <person name="Pati A."/>
            <person name="Liolios K."/>
            <person name="Ivanova N."/>
            <person name="Mavromatis K."/>
            <person name="Mikhailova N."/>
            <person name="Chen A."/>
            <person name="Palaniappan K."/>
            <person name="Land M."/>
            <person name="Hauser L."/>
            <person name="Chang Y.J."/>
            <person name="Jeffries C.D."/>
            <person name="Brettin T."/>
            <person name="Goker M."/>
            <person name="Beck B."/>
            <person name="Bristow J."/>
            <person name="Eisen J.A."/>
            <person name="Markowitz V."/>
            <person name="Hugenholtz P."/>
            <person name="Kyrpides N.C."/>
            <person name="Klenk H.P."/>
            <person name="Chen F."/>
        </authorList>
    </citation>
    <scope>NUCLEOTIDE SEQUENCE [LARGE SCALE GENOMIC DNA]</scope>
    <source>
        <strain evidence="3">ATCC 33386 / NCTC 11300</strain>
    </source>
</reference>
<sequence>MDKRTEEVLAKSLTAETTELLEYIPYLLQDLWEIGSSPEDMEELIKRNIKHCEKFKVLDLACGKGAVSVKLAESMGFHVKGIDIIREFIEFAQEKSEEYNVSDLCEFLTGDINEAVAAEKNYDIVIFGAAGNVLGNPEETMRKLSRTVKNGGFLLIDEAYLINSAEDIKYRNYEYLTYDEWLEIFKKSGLALVDEITADMEQISHDNTDVDLIEKRAEELIRKFPEKESIFKGYVRSQKNECEDLEENIKGITWLLQKL</sequence>
<organism evidence="2 3">
    <name type="scientific">Sebaldella termitidis (strain ATCC 33386 / NCTC 11300)</name>
    <dbReference type="NCBI Taxonomy" id="526218"/>
    <lineage>
        <taxon>Bacteria</taxon>
        <taxon>Fusobacteriati</taxon>
        <taxon>Fusobacteriota</taxon>
        <taxon>Fusobacteriia</taxon>
        <taxon>Fusobacteriales</taxon>
        <taxon>Leptotrichiaceae</taxon>
        <taxon>Sebaldella</taxon>
    </lineage>
</organism>
<dbReference type="EMBL" id="CP001739">
    <property type="protein sequence ID" value="ACZ07447.1"/>
    <property type="molecule type" value="Genomic_DNA"/>
</dbReference>
<dbReference type="Pfam" id="PF13847">
    <property type="entry name" value="Methyltransf_31"/>
    <property type="match status" value="1"/>
</dbReference>
<evidence type="ECO:0000259" key="1">
    <source>
        <dbReference type="Pfam" id="PF13847"/>
    </source>
</evidence>